<name>A0AAW6FJI3_9BACT</name>
<dbReference type="InterPro" id="IPR002656">
    <property type="entry name" value="Acyl_transf_3_dom"/>
</dbReference>
<accession>A0AAW6FJI3</accession>
<dbReference type="PANTHER" id="PTHR23028:SF134">
    <property type="entry name" value="PUTATIVE (AFU_ORTHOLOGUE AFUA_4G08520)-RELATED"/>
    <property type="match status" value="1"/>
</dbReference>
<reference evidence="3" key="1">
    <citation type="submission" date="2023-01" db="EMBL/GenBank/DDBJ databases">
        <title>Human gut microbiome strain richness.</title>
        <authorList>
            <person name="Chen-Liaw A."/>
        </authorList>
    </citation>
    <scope>NUCLEOTIDE SEQUENCE</scope>
    <source>
        <strain evidence="3">RTP21484st1_B7_RTP21484_190118</strain>
    </source>
</reference>
<feature type="transmembrane region" description="Helical" evidence="1">
    <location>
        <begin position="85"/>
        <end position="102"/>
    </location>
</feature>
<dbReference type="GO" id="GO:0016747">
    <property type="term" value="F:acyltransferase activity, transferring groups other than amino-acyl groups"/>
    <property type="evidence" value="ECO:0007669"/>
    <property type="project" value="InterPro"/>
</dbReference>
<feature type="transmembrane region" description="Helical" evidence="1">
    <location>
        <begin position="12"/>
        <end position="31"/>
    </location>
</feature>
<comment type="caution">
    <text evidence="3">The sequence shown here is derived from an EMBL/GenBank/DDBJ whole genome shotgun (WGS) entry which is preliminary data.</text>
</comment>
<keyword evidence="3" id="KW-0012">Acyltransferase</keyword>
<dbReference type="AlphaFoldDB" id="A0AAW6FJI3"/>
<dbReference type="Pfam" id="PF01757">
    <property type="entry name" value="Acyl_transf_3"/>
    <property type="match status" value="1"/>
</dbReference>
<dbReference type="InterPro" id="IPR050879">
    <property type="entry name" value="Acyltransferase_3"/>
</dbReference>
<evidence type="ECO:0000259" key="2">
    <source>
        <dbReference type="Pfam" id="PF01757"/>
    </source>
</evidence>
<organism evidence="3 4">
    <name type="scientific">Odoribacter splanchnicus</name>
    <dbReference type="NCBI Taxonomy" id="28118"/>
    <lineage>
        <taxon>Bacteria</taxon>
        <taxon>Pseudomonadati</taxon>
        <taxon>Bacteroidota</taxon>
        <taxon>Bacteroidia</taxon>
        <taxon>Bacteroidales</taxon>
        <taxon>Odoribacteraceae</taxon>
        <taxon>Odoribacter</taxon>
    </lineage>
</organism>
<dbReference type="PANTHER" id="PTHR23028">
    <property type="entry name" value="ACETYLTRANSFERASE"/>
    <property type="match status" value="1"/>
</dbReference>
<dbReference type="EMBL" id="JAQMRD010000015">
    <property type="protein sequence ID" value="MDB9223704.1"/>
    <property type="molecule type" value="Genomic_DNA"/>
</dbReference>
<feature type="domain" description="Acyltransferase 3" evidence="2">
    <location>
        <begin position="14"/>
        <end position="345"/>
    </location>
</feature>
<proteinExistence type="predicted"/>
<evidence type="ECO:0000256" key="1">
    <source>
        <dbReference type="SAM" id="Phobius"/>
    </source>
</evidence>
<feature type="transmembrane region" description="Helical" evidence="1">
    <location>
        <begin position="212"/>
        <end position="232"/>
    </location>
</feature>
<keyword evidence="1" id="KW-1133">Transmembrane helix</keyword>
<feature type="transmembrane region" description="Helical" evidence="1">
    <location>
        <begin position="150"/>
        <end position="167"/>
    </location>
</feature>
<sequence>MGTELNAKPHYLILDGLRGVAAILVVFFHLFEAHSSGHLDQVINHGYLAVDFFFVLSGFVVGYAYDDRWNKMTIGAFFKRRLIRLQPMVVMGMFIGAVFFFFGSDAMFPEIGRVSVWQVMLLFVIGSTLLPVPPSMDIRGWGEMHPLNGPAWSLFFEYMANILYALVIRRFSKFLLTLLVIVAGGALIHYAVTSPNGCLAGGWKLDGPQLRLGFTRLMYPFFVGLLLSRTGFLIRTKYAFEKCSVLLFIVLAMPRLGGENHYWLNGLYEALCVIVVFPWIVALGAGGKLSGSLFSKGCDFMGKISYPLYIVHYPVIYLYWSWVTPRHLPWTSVWPSTILIAAFCVMMAYACLKLYDEPVRAWLKKKMEI</sequence>
<feature type="transmembrane region" description="Helical" evidence="1">
    <location>
        <begin position="174"/>
        <end position="192"/>
    </location>
</feature>
<dbReference type="RefSeq" id="WP_256316232.1">
    <property type="nucleotide sequence ID" value="NZ_JANFZN010000011.1"/>
</dbReference>
<protein>
    <submittedName>
        <fullName evidence="3">Acyltransferase</fullName>
    </submittedName>
</protein>
<dbReference type="Proteomes" id="UP001212263">
    <property type="component" value="Unassembled WGS sequence"/>
</dbReference>
<evidence type="ECO:0000313" key="4">
    <source>
        <dbReference type="Proteomes" id="UP001212263"/>
    </source>
</evidence>
<evidence type="ECO:0000313" key="3">
    <source>
        <dbReference type="EMBL" id="MDB9223704.1"/>
    </source>
</evidence>
<feature type="transmembrane region" description="Helical" evidence="1">
    <location>
        <begin position="43"/>
        <end position="65"/>
    </location>
</feature>
<feature type="transmembrane region" description="Helical" evidence="1">
    <location>
        <begin position="262"/>
        <end position="283"/>
    </location>
</feature>
<feature type="transmembrane region" description="Helical" evidence="1">
    <location>
        <begin position="334"/>
        <end position="355"/>
    </location>
</feature>
<gene>
    <name evidence="3" type="ORF">PN645_11880</name>
</gene>
<feature type="transmembrane region" description="Helical" evidence="1">
    <location>
        <begin position="114"/>
        <end position="130"/>
    </location>
</feature>
<feature type="transmembrane region" description="Helical" evidence="1">
    <location>
        <begin position="304"/>
        <end position="322"/>
    </location>
</feature>
<keyword evidence="1" id="KW-0812">Transmembrane</keyword>
<keyword evidence="3" id="KW-0808">Transferase</keyword>
<keyword evidence="1" id="KW-0472">Membrane</keyword>